<evidence type="ECO:0000256" key="1">
    <source>
        <dbReference type="SAM" id="MobiDB-lite"/>
    </source>
</evidence>
<proteinExistence type="predicted"/>
<organism evidence="3 4">
    <name type="scientific">Dichotomopilus funicola</name>
    <dbReference type="NCBI Taxonomy" id="1934379"/>
    <lineage>
        <taxon>Eukaryota</taxon>
        <taxon>Fungi</taxon>
        <taxon>Dikarya</taxon>
        <taxon>Ascomycota</taxon>
        <taxon>Pezizomycotina</taxon>
        <taxon>Sordariomycetes</taxon>
        <taxon>Sordariomycetidae</taxon>
        <taxon>Sordariales</taxon>
        <taxon>Chaetomiaceae</taxon>
        <taxon>Dichotomopilus</taxon>
    </lineage>
</organism>
<dbReference type="GeneID" id="87817909"/>
<feature type="region of interest" description="Disordered" evidence="1">
    <location>
        <begin position="298"/>
        <end position="334"/>
    </location>
</feature>
<sequence length="334" mass="36212">MSQPGSTKSRDLKRKQPLPADPGLEPSSDPAHKANKRQRTPSTSTAAAAAAAAAAAMQIRSGPPTSTGAPVRAIQIDPVGVWTPSDQRPREEKSAPYQTPQYPFLLETKGSYMSKSPLDITDQSKRLCETLLNNEQPVPKESLFDEDIFESVCETLGGSNEARVVQDISPLSSRPFTTSLQVADCQNAHSMTLAVRAVVELFRAVKREDEIHRQILAISISHDNQCVRIYGHYPVIDGENTKYYRYPIHSLDLIALDGKKKMDGIPLPTDLNFDVPSLPQTGSQTGLSQGVESLMQSEVGPASLVVAEEDPADERGPDGGSGSAKRRRSPVKKG</sequence>
<dbReference type="Pfam" id="PF25545">
    <property type="entry name" value="DUF7924"/>
    <property type="match status" value="1"/>
</dbReference>
<dbReference type="InterPro" id="IPR057684">
    <property type="entry name" value="DUF7924"/>
</dbReference>
<feature type="compositionally biased region" description="Low complexity" evidence="1">
    <location>
        <begin position="46"/>
        <end position="56"/>
    </location>
</feature>
<reference evidence="3" key="2">
    <citation type="submission" date="2023-05" db="EMBL/GenBank/DDBJ databases">
        <authorList>
            <consortium name="Lawrence Berkeley National Laboratory"/>
            <person name="Steindorff A."/>
            <person name="Hensen N."/>
            <person name="Bonometti L."/>
            <person name="Westerberg I."/>
            <person name="Brannstrom I.O."/>
            <person name="Guillou S."/>
            <person name="Cros-Aarteil S."/>
            <person name="Calhoun S."/>
            <person name="Haridas S."/>
            <person name="Kuo A."/>
            <person name="Mondo S."/>
            <person name="Pangilinan J."/>
            <person name="Riley R."/>
            <person name="Labutti K."/>
            <person name="Andreopoulos B."/>
            <person name="Lipzen A."/>
            <person name="Chen C."/>
            <person name="Yanf M."/>
            <person name="Daum C."/>
            <person name="Ng V."/>
            <person name="Clum A."/>
            <person name="Ohm R."/>
            <person name="Martin F."/>
            <person name="Silar P."/>
            <person name="Natvig D."/>
            <person name="Lalanne C."/>
            <person name="Gautier V."/>
            <person name="Ament-Velasquez S.L."/>
            <person name="Kruys A."/>
            <person name="Hutchinson M.I."/>
            <person name="Powell A.J."/>
            <person name="Barry K."/>
            <person name="Miller A.N."/>
            <person name="Grigoriev I.V."/>
            <person name="Debuchy R."/>
            <person name="Gladieux P."/>
            <person name="Thoren M.H."/>
            <person name="Johannesson H."/>
        </authorList>
    </citation>
    <scope>NUCLEOTIDE SEQUENCE</scope>
    <source>
        <strain evidence="3">CBS 141.50</strain>
    </source>
</reference>
<reference evidence="3" key="1">
    <citation type="journal article" date="2023" name="Mol. Phylogenet. Evol.">
        <title>Genome-scale phylogeny and comparative genomics of the fungal order Sordariales.</title>
        <authorList>
            <person name="Hensen N."/>
            <person name="Bonometti L."/>
            <person name="Westerberg I."/>
            <person name="Brannstrom I.O."/>
            <person name="Guillou S."/>
            <person name="Cros-Aarteil S."/>
            <person name="Calhoun S."/>
            <person name="Haridas S."/>
            <person name="Kuo A."/>
            <person name="Mondo S."/>
            <person name="Pangilinan J."/>
            <person name="Riley R."/>
            <person name="LaButti K."/>
            <person name="Andreopoulos B."/>
            <person name="Lipzen A."/>
            <person name="Chen C."/>
            <person name="Yan M."/>
            <person name="Daum C."/>
            <person name="Ng V."/>
            <person name="Clum A."/>
            <person name="Steindorff A."/>
            <person name="Ohm R.A."/>
            <person name="Martin F."/>
            <person name="Silar P."/>
            <person name="Natvig D.O."/>
            <person name="Lalanne C."/>
            <person name="Gautier V."/>
            <person name="Ament-Velasquez S.L."/>
            <person name="Kruys A."/>
            <person name="Hutchinson M.I."/>
            <person name="Powell A.J."/>
            <person name="Barry K."/>
            <person name="Miller A.N."/>
            <person name="Grigoriev I.V."/>
            <person name="Debuchy R."/>
            <person name="Gladieux P."/>
            <person name="Hiltunen Thoren M."/>
            <person name="Johannesson H."/>
        </authorList>
    </citation>
    <scope>NUCLEOTIDE SEQUENCE</scope>
    <source>
        <strain evidence="3">CBS 141.50</strain>
    </source>
</reference>
<comment type="caution">
    <text evidence="3">The sequence shown here is derived from an EMBL/GenBank/DDBJ whole genome shotgun (WGS) entry which is preliminary data.</text>
</comment>
<dbReference type="RefSeq" id="XP_062635476.1">
    <property type="nucleotide sequence ID" value="XM_062781296.1"/>
</dbReference>
<accession>A0AAN6UZU0</accession>
<dbReference type="PANTHER" id="PTHR42470:SF2">
    <property type="match status" value="1"/>
</dbReference>
<dbReference type="AlphaFoldDB" id="A0AAN6UZU0"/>
<name>A0AAN6UZU0_9PEZI</name>
<keyword evidence="4" id="KW-1185">Reference proteome</keyword>
<evidence type="ECO:0000313" key="3">
    <source>
        <dbReference type="EMBL" id="KAK4142105.1"/>
    </source>
</evidence>
<feature type="compositionally biased region" description="Basic residues" evidence="1">
    <location>
        <begin position="324"/>
        <end position="334"/>
    </location>
</feature>
<feature type="domain" description="DUF7924" evidence="2">
    <location>
        <begin position="178"/>
        <end position="262"/>
    </location>
</feature>
<protein>
    <recommendedName>
        <fullName evidence="2">DUF7924 domain-containing protein</fullName>
    </recommendedName>
</protein>
<dbReference type="Proteomes" id="UP001302676">
    <property type="component" value="Unassembled WGS sequence"/>
</dbReference>
<dbReference type="EMBL" id="MU853601">
    <property type="protein sequence ID" value="KAK4142105.1"/>
    <property type="molecule type" value="Genomic_DNA"/>
</dbReference>
<evidence type="ECO:0000259" key="2">
    <source>
        <dbReference type="Pfam" id="PF25545"/>
    </source>
</evidence>
<feature type="region of interest" description="Disordered" evidence="1">
    <location>
        <begin position="1"/>
        <end position="98"/>
    </location>
</feature>
<gene>
    <name evidence="3" type="ORF">C8A04DRAFT_30219</name>
</gene>
<dbReference type="PANTHER" id="PTHR42470">
    <property type="entry name" value="VAST DOMAIN-CONTAINING PROTEIN"/>
    <property type="match status" value="1"/>
</dbReference>
<evidence type="ECO:0000313" key="4">
    <source>
        <dbReference type="Proteomes" id="UP001302676"/>
    </source>
</evidence>